<evidence type="ECO:0000313" key="1">
    <source>
        <dbReference type="EMBL" id="EDM51037.1"/>
    </source>
</evidence>
<proteinExistence type="predicted"/>
<dbReference type="InterPro" id="IPR050490">
    <property type="entry name" value="Bact_solute-bd_prot1"/>
</dbReference>
<dbReference type="InterPro" id="IPR006059">
    <property type="entry name" value="SBP"/>
</dbReference>
<comment type="caution">
    <text evidence="1">The sequence shown here is derived from an EMBL/GenBank/DDBJ whole genome shotgun (WGS) entry which is preliminary data.</text>
</comment>
<protein>
    <submittedName>
        <fullName evidence="1">ABC transporter, solute-binding protein</fullName>
    </submittedName>
</protein>
<dbReference type="PANTHER" id="PTHR43649">
    <property type="entry name" value="ARABINOSE-BINDING PROTEIN-RELATED"/>
    <property type="match status" value="1"/>
</dbReference>
<dbReference type="Proteomes" id="UP000006000">
    <property type="component" value="Unassembled WGS sequence"/>
</dbReference>
<dbReference type="STRING" id="411463.EUBVEN_01820"/>
<dbReference type="eggNOG" id="COG1653">
    <property type="taxonomic scope" value="Bacteria"/>
</dbReference>
<dbReference type="PROSITE" id="PS51257">
    <property type="entry name" value="PROKAR_LIPOPROTEIN"/>
    <property type="match status" value="1"/>
</dbReference>
<accession>A5Z7Y0</accession>
<dbReference type="AlphaFoldDB" id="A5Z7Y0"/>
<reference evidence="1 2" key="2">
    <citation type="submission" date="2007-04" db="EMBL/GenBank/DDBJ databases">
        <title>Draft genome sequence of Eubacterium ventriosum (ATCC 27560).</title>
        <authorList>
            <person name="Sudarsanam P."/>
            <person name="Ley R."/>
            <person name="Guruge J."/>
            <person name="Turnbaugh P.J."/>
            <person name="Mahowald M."/>
            <person name="Liep D."/>
            <person name="Gordon J."/>
        </authorList>
    </citation>
    <scope>NUCLEOTIDE SEQUENCE [LARGE SCALE GENOMIC DNA]</scope>
    <source>
        <strain evidence="1 2">ATCC 27560</strain>
    </source>
</reference>
<evidence type="ECO:0000313" key="2">
    <source>
        <dbReference type="Proteomes" id="UP000006000"/>
    </source>
</evidence>
<dbReference type="HOGENOM" id="CLU_309660_0_0_9"/>
<dbReference type="Gene3D" id="3.40.190.10">
    <property type="entry name" value="Periplasmic binding protein-like II"/>
    <property type="match status" value="1"/>
</dbReference>
<dbReference type="SUPFAM" id="SSF53850">
    <property type="entry name" value="Periplasmic binding protein-like II"/>
    <property type="match status" value="1"/>
</dbReference>
<sequence length="967" mass="110593">MQKRISLLLVIVMIVTSLLACGKEKLNTKNESYEGKTGGFYTKQAIENWNSYDEADCTNIEAENIRLSGKKVSNYPITVTRKEKLKLRVTPPESADYCVVAEYRPVGDVLATDALYEVKLNGKETKRTQLQMLWHDLTREAVDRSGNESVRRQTNLDEYVKSTFLDYGNTDREKVQWKLEKGKTYTFEIIPDEQGIEISGLMLYKIKDTKTEKMQKTDNVPMIVIEAEKYSLKSDSYIRATSARDASLSPYDTYHKKINLIDSSAWGTAGQKIIWEFEAKEEGNYRLGLHLKQNADVNKTVFRTIEIDGKVTDSRWENAKVPYTGTSGYHNYTFNDEEGDMTVHLAKGKHTLAMVVTVGDYKEIYSQIDELMKNVNQLGTELLRITGGVSDENRTWDLESYMPDATDRIKKYAEQADKIYEQLEKIDGKEPVYAMDLQTASDKLRKLLEEPEKIPGKTEDIFRGDDSASKYLGNVLSCLTGQGLSLDKIYLYGTDELPKEDISIFKTAGEAIKRFLWSFTDEADSDNYAASDQNEEELEVWVAQSTVTVQILQQLLDETYNKEHNTNIRLKVMPNEQKLVLSNATNTNPDVVLCATAGQPFTFACRGALKNLLDYEDFMDVYTKDYQLESLVATSYGDGVYGAVDSRNFQLLFYRKDILESLHLEVPQTWDDIEAMMPTLLRNQMNCYIPISQRASLKGLGVTTPFIYQKGAEIYSEKGNTTAINSTESVDAITEMTEFYKIYGMQTTVENFYLSFRYGEVPIGIGDFNTYLQLKMAAPELAGQWGVALCPGTRQKDGSILRYQPADTTASMIFANTDKPDEAWEFLKWWLDEDTQYEYSIRRCQSLGLEYQWNTANIEAFKKLPFDSDVKEKAIEQWQYQREVTPHPASYIVERELSGVWNDVVIDGSDMMESLDQAVLVIDREIKRKLQEFGYIDQDGKLIKDYNIEILKMLYTKTGRRGAKNEK</sequence>
<dbReference type="Pfam" id="PF13416">
    <property type="entry name" value="SBP_bac_8"/>
    <property type="match status" value="1"/>
</dbReference>
<reference evidence="1 2" key="1">
    <citation type="submission" date="2007-03" db="EMBL/GenBank/DDBJ databases">
        <authorList>
            <person name="Fulton L."/>
            <person name="Clifton S."/>
            <person name="Fulton B."/>
            <person name="Xu J."/>
            <person name="Minx P."/>
            <person name="Pepin K.H."/>
            <person name="Johnson M."/>
            <person name="Thiruvilangam P."/>
            <person name="Bhonagiri V."/>
            <person name="Nash W.E."/>
            <person name="Mardis E.R."/>
            <person name="Wilson R.K."/>
        </authorList>
    </citation>
    <scope>NUCLEOTIDE SEQUENCE [LARGE SCALE GENOMIC DNA]</scope>
    <source>
        <strain evidence="1 2">ATCC 27560</strain>
    </source>
</reference>
<gene>
    <name evidence="1" type="ORF">EUBVEN_01820</name>
</gene>
<name>A5Z7Y0_9FIRM</name>
<dbReference type="Gene3D" id="2.60.120.260">
    <property type="entry name" value="Galactose-binding domain-like"/>
    <property type="match status" value="1"/>
</dbReference>
<dbReference type="RefSeq" id="WP_005363347.1">
    <property type="nucleotide sequence ID" value="NZ_DS264285.1"/>
</dbReference>
<dbReference type="PANTHER" id="PTHR43649:SF27">
    <property type="entry name" value="EXTRACELLULAR SOLUTE-BINDING PROTEIN FAMILY 1"/>
    <property type="match status" value="1"/>
</dbReference>
<organism evidence="1 2">
    <name type="scientific">Eubacterium ventriosum ATCC 27560</name>
    <dbReference type="NCBI Taxonomy" id="411463"/>
    <lineage>
        <taxon>Bacteria</taxon>
        <taxon>Bacillati</taxon>
        <taxon>Bacillota</taxon>
        <taxon>Clostridia</taxon>
        <taxon>Eubacteriales</taxon>
        <taxon>Eubacteriaceae</taxon>
        <taxon>Eubacterium</taxon>
    </lineage>
</organism>
<dbReference type="EMBL" id="AAVL02000035">
    <property type="protein sequence ID" value="EDM51037.1"/>
    <property type="molecule type" value="Genomic_DNA"/>
</dbReference>
<dbReference type="OrthoDB" id="383574at2"/>